<dbReference type="Pfam" id="PF00857">
    <property type="entry name" value="Isochorismatase"/>
    <property type="match status" value="1"/>
</dbReference>
<keyword evidence="4" id="KW-1185">Reference proteome</keyword>
<dbReference type="GO" id="GO:0016787">
    <property type="term" value="F:hydrolase activity"/>
    <property type="evidence" value="ECO:0007669"/>
    <property type="project" value="UniProtKB-KW"/>
</dbReference>
<dbReference type="SUPFAM" id="SSF52499">
    <property type="entry name" value="Isochorismatase-like hydrolases"/>
    <property type="match status" value="1"/>
</dbReference>
<dbReference type="RefSeq" id="WP_311789548.1">
    <property type="nucleotide sequence ID" value="NZ_JALDYY010000032.1"/>
</dbReference>
<evidence type="ECO:0000313" key="3">
    <source>
        <dbReference type="EMBL" id="MDI7922833.1"/>
    </source>
</evidence>
<dbReference type="Proteomes" id="UP001161580">
    <property type="component" value="Unassembled WGS sequence"/>
</dbReference>
<protein>
    <submittedName>
        <fullName evidence="3">Cysteine hydrolase family protein</fullName>
    </submittedName>
</protein>
<dbReference type="InterPro" id="IPR036380">
    <property type="entry name" value="Isochorismatase-like_sf"/>
</dbReference>
<feature type="domain" description="Isochorismatase-like" evidence="2">
    <location>
        <begin position="8"/>
        <end position="179"/>
    </location>
</feature>
<evidence type="ECO:0000256" key="1">
    <source>
        <dbReference type="ARBA" id="ARBA00022801"/>
    </source>
</evidence>
<dbReference type="CDD" id="cd00431">
    <property type="entry name" value="cysteine_hydrolases"/>
    <property type="match status" value="1"/>
</dbReference>
<dbReference type="Gene3D" id="3.40.50.850">
    <property type="entry name" value="Isochorismatase-like"/>
    <property type="match status" value="1"/>
</dbReference>
<evidence type="ECO:0000313" key="4">
    <source>
        <dbReference type="Proteomes" id="UP001161580"/>
    </source>
</evidence>
<keyword evidence="1 3" id="KW-0378">Hydrolase</keyword>
<dbReference type="InterPro" id="IPR050272">
    <property type="entry name" value="Isochorismatase-like_hydrls"/>
</dbReference>
<organism evidence="3 4">
    <name type="scientific">Ferirhizobium litorale</name>
    <dbReference type="NCBI Taxonomy" id="2927786"/>
    <lineage>
        <taxon>Bacteria</taxon>
        <taxon>Pseudomonadati</taxon>
        <taxon>Pseudomonadota</taxon>
        <taxon>Alphaproteobacteria</taxon>
        <taxon>Hyphomicrobiales</taxon>
        <taxon>Rhizobiaceae</taxon>
        <taxon>Ferirhizobium</taxon>
    </lineage>
</organism>
<proteinExistence type="predicted"/>
<dbReference type="InterPro" id="IPR000868">
    <property type="entry name" value="Isochorismatase-like_dom"/>
</dbReference>
<gene>
    <name evidence="3" type="ORF">MRS75_12130</name>
</gene>
<sequence length="195" mass="21799">MDAANWVHLCVDMQRLFAEDTPWQVHWMTEVSEPVVEVSSRFPERTVFTRFIPPSSPYEMPGMWQRYYEKWPMMTSAHLVPEMINLVPALARLVPPARIFDKSTYSPWITGRLHAMLSRQDIGALVVTGGETDVCVLAATLGAIDLGYKVTLLKDAVCSGSDPTHDATLELLGSRFSVQLEITSTDAWLSGLSRA</sequence>
<evidence type="ECO:0000259" key="2">
    <source>
        <dbReference type="Pfam" id="PF00857"/>
    </source>
</evidence>
<accession>A0AAE3QGR3</accession>
<name>A0AAE3QGR3_9HYPH</name>
<dbReference type="PANTHER" id="PTHR43540">
    <property type="entry name" value="PEROXYUREIDOACRYLATE/UREIDOACRYLATE AMIDOHYDROLASE-RELATED"/>
    <property type="match status" value="1"/>
</dbReference>
<dbReference type="EMBL" id="JALDYZ010000005">
    <property type="protein sequence ID" value="MDI7922833.1"/>
    <property type="molecule type" value="Genomic_DNA"/>
</dbReference>
<reference evidence="3" key="1">
    <citation type="submission" date="2022-03" db="EMBL/GenBank/DDBJ databases">
        <title>Fererhizobium litorale gen. nov., sp. nov., isolated from sandy sediments of the Sea of Japan seashore.</title>
        <authorList>
            <person name="Romanenko L."/>
            <person name="Kurilenko V."/>
            <person name="Otstavnykh N."/>
            <person name="Svetashev V."/>
            <person name="Tekutyeva L."/>
            <person name="Isaeva M."/>
            <person name="Mikhailov V."/>
        </authorList>
    </citation>
    <scope>NUCLEOTIDE SEQUENCE</scope>
    <source>
        <strain evidence="3">KMM 9576</strain>
    </source>
</reference>
<comment type="caution">
    <text evidence="3">The sequence shown here is derived from an EMBL/GenBank/DDBJ whole genome shotgun (WGS) entry which is preliminary data.</text>
</comment>
<dbReference type="PANTHER" id="PTHR43540:SF6">
    <property type="entry name" value="ISOCHORISMATASE-LIKE DOMAIN-CONTAINING PROTEIN"/>
    <property type="match status" value="1"/>
</dbReference>
<dbReference type="AlphaFoldDB" id="A0AAE3QGR3"/>